<dbReference type="EMBL" id="VXIV02000020">
    <property type="protein sequence ID" value="KAF6041566.1"/>
    <property type="molecule type" value="Genomic_DNA"/>
</dbReference>
<dbReference type="InterPro" id="IPR004344">
    <property type="entry name" value="TTL/TTLL_fam"/>
</dbReference>
<dbReference type="PANTHER" id="PTHR12241">
    <property type="entry name" value="TUBULIN POLYGLUTAMYLASE"/>
    <property type="match status" value="1"/>
</dbReference>
<organism evidence="5 6">
    <name type="scientific">Bugula neritina</name>
    <name type="common">Brown bryozoan</name>
    <name type="synonym">Sertularia neritina</name>
    <dbReference type="NCBI Taxonomy" id="10212"/>
    <lineage>
        <taxon>Eukaryota</taxon>
        <taxon>Metazoa</taxon>
        <taxon>Spiralia</taxon>
        <taxon>Lophotrochozoa</taxon>
        <taxon>Bryozoa</taxon>
        <taxon>Gymnolaemata</taxon>
        <taxon>Cheilostomatida</taxon>
        <taxon>Flustrina</taxon>
        <taxon>Buguloidea</taxon>
        <taxon>Bugulidae</taxon>
        <taxon>Bugula</taxon>
    </lineage>
</organism>
<dbReference type="SUPFAM" id="SSF56059">
    <property type="entry name" value="Glutathione synthetase ATP-binding domain-like"/>
    <property type="match status" value="1"/>
</dbReference>
<evidence type="ECO:0000256" key="4">
    <source>
        <dbReference type="SAM" id="MobiDB-lite"/>
    </source>
</evidence>
<dbReference type="GO" id="GO:0070740">
    <property type="term" value="F:tubulin-glutamic acid ligase activity"/>
    <property type="evidence" value="ECO:0007669"/>
    <property type="project" value="TreeGrafter"/>
</dbReference>
<dbReference type="PANTHER" id="PTHR12241:SF154">
    <property type="entry name" value="TUBULIN POLYGLUTAMYLASE TTLL11"/>
    <property type="match status" value="1"/>
</dbReference>
<sequence>MSHPFPITAKNSQPVPSFLERSRLPIEEIRKDPFKLTRQRSRLKPAKQEERINSATQVSVDVTRCRNISRSLRKIAEELGFKVWSTPRTLGICDIYWQSHQIENFHFFYKGGSVNKFPQMSDILRKINLTRALYNLQSLFPGEYDYYPKTWFLPQQFHEFCADAAYEKRINKEEKKNKKSPVYIVKPDAGTQGEGIYLIKDPHDYVIPKSHVTHAVQEYISNPFLLEKTKFDLRVYVVILSINPINIFISKDGLARFCTVPYKQPTNKNLNDSYMHLTNYSLNKFSDTYIHTDKLNDGSKRTITSVLDQLAKLGHNTEELWTSIEKVIVKTMLAVMPELQIAYNLTIKSNNKVKCFHILGVDIILTDELKPILLEINANPSLSMTFEKEVCAGLYEEIPSYVDKYVKQPVIRETMLLAAPRHKVSHHKLPGKRKTIPIEELTGYESLFESDESEENFLHEIYPGSYEDEFSHLRILERVASLYQSSLSINETMMSANSFRMFARKCCLIHQSSSLTVAAIDILYIEIQRKWTDSQSDCQTKLSFQAFLEAFMCIARRSKLRSPNVLEMVQNLLDYCEANLQYSSKTTLRRAKLPRIPVRHNYRQPSSRLGKHTPCPNSLDSG</sequence>
<keyword evidence="2" id="KW-0547">Nucleotide-binding</keyword>
<reference evidence="5" key="1">
    <citation type="submission" date="2020-06" db="EMBL/GenBank/DDBJ databases">
        <title>Draft genome of Bugula neritina, a colonial animal packing powerful symbionts and potential medicines.</title>
        <authorList>
            <person name="Rayko M."/>
        </authorList>
    </citation>
    <scope>NUCLEOTIDE SEQUENCE [LARGE SCALE GENOMIC DNA]</scope>
    <source>
        <strain evidence="5">Kwan_BN1</strain>
    </source>
</reference>
<dbReference type="GO" id="GO:0015631">
    <property type="term" value="F:tubulin binding"/>
    <property type="evidence" value="ECO:0007669"/>
    <property type="project" value="TreeGrafter"/>
</dbReference>
<evidence type="ECO:0000313" key="5">
    <source>
        <dbReference type="EMBL" id="KAF6041566.1"/>
    </source>
</evidence>
<dbReference type="Proteomes" id="UP000593567">
    <property type="component" value="Unassembled WGS sequence"/>
</dbReference>
<dbReference type="GO" id="GO:0005524">
    <property type="term" value="F:ATP binding"/>
    <property type="evidence" value="ECO:0007669"/>
    <property type="project" value="UniProtKB-KW"/>
</dbReference>
<keyword evidence="3" id="KW-0067">ATP-binding</keyword>
<evidence type="ECO:0000313" key="6">
    <source>
        <dbReference type="Proteomes" id="UP000593567"/>
    </source>
</evidence>
<comment type="caution">
    <text evidence="5">The sequence shown here is derived from an EMBL/GenBank/DDBJ whole genome shotgun (WGS) entry which is preliminary data.</text>
</comment>
<name>A0A7J7KTN3_BUGNE</name>
<dbReference type="OrthoDB" id="202825at2759"/>
<protein>
    <submittedName>
        <fullName evidence="5">TTLL11</fullName>
    </submittedName>
</protein>
<evidence type="ECO:0000256" key="3">
    <source>
        <dbReference type="ARBA" id="ARBA00022840"/>
    </source>
</evidence>
<dbReference type="AlphaFoldDB" id="A0A7J7KTN3"/>
<gene>
    <name evidence="5" type="ORF">EB796_000126</name>
</gene>
<proteinExistence type="predicted"/>
<dbReference type="Gene3D" id="3.30.470.20">
    <property type="entry name" value="ATP-grasp fold, B domain"/>
    <property type="match status" value="1"/>
</dbReference>
<keyword evidence="6" id="KW-1185">Reference proteome</keyword>
<dbReference type="GO" id="GO:0036064">
    <property type="term" value="C:ciliary basal body"/>
    <property type="evidence" value="ECO:0007669"/>
    <property type="project" value="TreeGrafter"/>
</dbReference>
<dbReference type="PROSITE" id="PS51221">
    <property type="entry name" value="TTL"/>
    <property type="match status" value="1"/>
</dbReference>
<dbReference type="GO" id="GO:0000226">
    <property type="term" value="P:microtubule cytoskeleton organization"/>
    <property type="evidence" value="ECO:0007669"/>
    <property type="project" value="TreeGrafter"/>
</dbReference>
<evidence type="ECO:0000256" key="2">
    <source>
        <dbReference type="ARBA" id="ARBA00022741"/>
    </source>
</evidence>
<keyword evidence="1" id="KW-0436">Ligase</keyword>
<accession>A0A7J7KTN3</accession>
<feature type="region of interest" description="Disordered" evidence="4">
    <location>
        <begin position="602"/>
        <end position="622"/>
    </location>
</feature>
<dbReference type="Pfam" id="PF03133">
    <property type="entry name" value="TTL"/>
    <property type="match status" value="1"/>
</dbReference>
<evidence type="ECO:0000256" key="1">
    <source>
        <dbReference type="ARBA" id="ARBA00022598"/>
    </source>
</evidence>